<dbReference type="InterPro" id="IPR029056">
    <property type="entry name" value="Ribokinase-like"/>
</dbReference>
<dbReference type="GO" id="GO:0005634">
    <property type="term" value="C:nucleus"/>
    <property type="evidence" value="ECO:0007669"/>
    <property type="project" value="UniProtKB-SubCell"/>
</dbReference>
<dbReference type="AlphaFoldDB" id="A0AAV8YB08"/>
<dbReference type="GO" id="GO:0005524">
    <property type="term" value="F:ATP binding"/>
    <property type="evidence" value="ECO:0007669"/>
    <property type="project" value="UniProtKB-UniRule"/>
</dbReference>
<comment type="cofactor">
    <cofactor evidence="11">
        <name>Mg(2+)</name>
        <dbReference type="ChEBI" id="CHEBI:18420"/>
    </cofactor>
    <text evidence="11">Binds 3 Mg(2+) ions per subunit.</text>
</comment>
<comment type="function">
    <text evidence="11">ATP dependent phosphorylation of adenosine and other related nucleoside analogs to monophosphate derivatives.</text>
</comment>
<dbReference type="GO" id="GO:0005829">
    <property type="term" value="C:cytosol"/>
    <property type="evidence" value="ECO:0007669"/>
    <property type="project" value="TreeGrafter"/>
</dbReference>
<sequence>MNVATTNNFNQRDNLLVGIGNPLLDISAIVDKEFLAKYDMKENDAILASDKHKNLYEELTEKYPVEYIAGGSVQNTLRVTQWLIEKPKVCTYFGCVGEDQYSKILHDKATSEGVNVRYQYNSLEPTGTCAVLITDHHRSLCANLASANFFTIDHIRKPENKKFIETAQYYYVSGFFLTVSPPSILEIAKLALARDRPLIMNLSAPFICQFYKEQVMQVMPYVDILFGNEMEALTFSVEQSLETKDLKEIALKICKLPKQNENRSRIVILTHGINPVILAHNGKIKEYPIIELPKDKVVDTNGAGDAFVGGFLSQYIKGEDLDVCIQCAIWAAAEIIQRSGCTFEGKATFKPLQ</sequence>
<comment type="catalytic activity">
    <reaction evidence="11">
        <text>adenosine + ATP = AMP + ADP + H(+)</text>
        <dbReference type="Rhea" id="RHEA:20824"/>
        <dbReference type="ChEBI" id="CHEBI:15378"/>
        <dbReference type="ChEBI" id="CHEBI:16335"/>
        <dbReference type="ChEBI" id="CHEBI:30616"/>
        <dbReference type="ChEBI" id="CHEBI:456215"/>
        <dbReference type="ChEBI" id="CHEBI:456216"/>
        <dbReference type="EC" id="2.7.1.20"/>
    </reaction>
</comment>
<dbReference type="InterPro" id="IPR001805">
    <property type="entry name" value="Adenokinase"/>
</dbReference>
<evidence type="ECO:0000259" key="12">
    <source>
        <dbReference type="Pfam" id="PF00294"/>
    </source>
</evidence>
<dbReference type="EC" id="2.7.1.20" evidence="3 11"/>
<dbReference type="PROSITE" id="PS00584">
    <property type="entry name" value="PFKB_KINASES_2"/>
    <property type="match status" value="1"/>
</dbReference>
<name>A0AAV8YB08_9CUCU</name>
<comment type="subcellular location">
    <subcellularLocation>
        <location evidence="11">Nucleus</location>
    </subcellularLocation>
</comment>
<dbReference type="GO" id="GO:0044209">
    <property type="term" value="P:AMP salvage"/>
    <property type="evidence" value="ECO:0007669"/>
    <property type="project" value="UniProtKB-UniRule"/>
</dbReference>
<evidence type="ECO:0000256" key="8">
    <source>
        <dbReference type="ARBA" id="ARBA00022840"/>
    </source>
</evidence>
<keyword evidence="9 11" id="KW-0460">Magnesium</keyword>
<keyword evidence="8 11" id="KW-0067">ATP-binding</keyword>
<dbReference type="SUPFAM" id="SSF53613">
    <property type="entry name" value="Ribokinase-like"/>
    <property type="match status" value="1"/>
</dbReference>
<comment type="pathway">
    <text evidence="1 11">Purine metabolism; AMP biosynthesis via salvage pathway; AMP from adenosine: step 1/1.</text>
</comment>
<keyword evidence="7 11" id="KW-0418">Kinase</keyword>
<evidence type="ECO:0000256" key="5">
    <source>
        <dbReference type="ARBA" id="ARBA00022726"/>
    </source>
</evidence>
<dbReference type="InterPro" id="IPR011611">
    <property type="entry name" value="PfkB_dom"/>
</dbReference>
<keyword evidence="6 11" id="KW-0547">Nucleotide-binding</keyword>
<dbReference type="Gene3D" id="3.30.1110.10">
    <property type="match status" value="1"/>
</dbReference>
<evidence type="ECO:0000256" key="7">
    <source>
        <dbReference type="ARBA" id="ARBA00022777"/>
    </source>
</evidence>
<gene>
    <name evidence="13" type="ORF">NQ318_007970</name>
</gene>
<feature type="domain" description="Carbohydrate kinase PfkB" evidence="12">
    <location>
        <begin position="33"/>
        <end position="343"/>
    </location>
</feature>
<evidence type="ECO:0000256" key="11">
    <source>
        <dbReference type="RuleBase" id="RU368116"/>
    </source>
</evidence>
<evidence type="ECO:0000256" key="2">
    <source>
        <dbReference type="ARBA" id="ARBA00010688"/>
    </source>
</evidence>
<dbReference type="InterPro" id="IPR002173">
    <property type="entry name" value="Carboh/pur_kinase_PfkB_CS"/>
</dbReference>
<organism evidence="13 14">
    <name type="scientific">Aromia moschata</name>
    <dbReference type="NCBI Taxonomy" id="1265417"/>
    <lineage>
        <taxon>Eukaryota</taxon>
        <taxon>Metazoa</taxon>
        <taxon>Ecdysozoa</taxon>
        <taxon>Arthropoda</taxon>
        <taxon>Hexapoda</taxon>
        <taxon>Insecta</taxon>
        <taxon>Pterygota</taxon>
        <taxon>Neoptera</taxon>
        <taxon>Endopterygota</taxon>
        <taxon>Coleoptera</taxon>
        <taxon>Polyphaga</taxon>
        <taxon>Cucujiformia</taxon>
        <taxon>Chrysomeloidea</taxon>
        <taxon>Cerambycidae</taxon>
        <taxon>Cerambycinae</taxon>
        <taxon>Callichromatini</taxon>
        <taxon>Aromia</taxon>
    </lineage>
</organism>
<dbReference type="GO" id="GO:0006144">
    <property type="term" value="P:purine nucleobase metabolic process"/>
    <property type="evidence" value="ECO:0007669"/>
    <property type="project" value="TreeGrafter"/>
</dbReference>
<proteinExistence type="inferred from homology"/>
<protein>
    <recommendedName>
        <fullName evidence="3 11">Adenosine kinase</fullName>
        <shortName evidence="11">AK</shortName>
        <ecNumber evidence="3 11">2.7.1.20</ecNumber>
    </recommendedName>
    <alternativeName>
        <fullName evidence="11">Adenosine 5'-phosphotransferase</fullName>
    </alternativeName>
</protein>
<evidence type="ECO:0000256" key="10">
    <source>
        <dbReference type="PIRSR" id="PIRSR601805-1"/>
    </source>
</evidence>
<dbReference type="Gene3D" id="3.40.1190.20">
    <property type="match status" value="1"/>
</dbReference>
<dbReference type="Pfam" id="PF00294">
    <property type="entry name" value="PfkB"/>
    <property type="match status" value="1"/>
</dbReference>
<dbReference type="PANTHER" id="PTHR45769:SF3">
    <property type="entry name" value="ADENOSINE KINASE"/>
    <property type="match status" value="1"/>
</dbReference>
<dbReference type="PRINTS" id="PR00989">
    <property type="entry name" value="ADENOKINASE"/>
</dbReference>
<dbReference type="Proteomes" id="UP001162162">
    <property type="component" value="Unassembled WGS sequence"/>
</dbReference>
<evidence type="ECO:0000256" key="1">
    <source>
        <dbReference type="ARBA" id="ARBA00004801"/>
    </source>
</evidence>
<comment type="similarity">
    <text evidence="2 11">Belongs to the carbohydrate kinase PfkB family.</text>
</comment>
<dbReference type="GO" id="GO:0004001">
    <property type="term" value="F:adenosine kinase activity"/>
    <property type="evidence" value="ECO:0007669"/>
    <property type="project" value="UniProtKB-UniRule"/>
</dbReference>
<dbReference type="EMBL" id="JAPWTK010000136">
    <property type="protein sequence ID" value="KAJ8948447.1"/>
    <property type="molecule type" value="Genomic_DNA"/>
</dbReference>
<feature type="active site" description="Proton acceptor" evidence="10">
    <location>
        <position position="305"/>
    </location>
</feature>
<evidence type="ECO:0000256" key="6">
    <source>
        <dbReference type="ARBA" id="ARBA00022741"/>
    </source>
</evidence>
<evidence type="ECO:0000256" key="4">
    <source>
        <dbReference type="ARBA" id="ARBA00022679"/>
    </source>
</evidence>
<evidence type="ECO:0000256" key="3">
    <source>
        <dbReference type="ARBA" id="ARBA00012119"/>
    </source>
</evidence>
<evidence type="ECO:0000313" key="13">
    <source>
        <dbReference type="EMBL" id="KAJ8948447.1"/>
    </source>
</evidence>
<comment type="subunit">
    <text evidence="11">Monomer.</text>
</comment>
<dbReference type="FunFam" id="3.30.1110.10:FF:000001">
    <property type="entry name" value="Adenosine kinase a"/>
    <property type="match status" value="1"/>
</dbReference>
<comment type="caution">
    <text evidence="13">The sequence shown here is derived from an EMBL/GenBank/DDBJ whole genome shotgun (WGS) entry which is preliminary data.</text>
</comment>
<keyword evidence="5 11" id="KW-0660">Purine salvage</keyword>
<keyword evidence="11" id="KW-0539">Nucleus</keyword>
<evidence type="ECO:0000256" key="9">
    <source>
        <dbReference type="ARBA" id="ARBA00022842"/>
    </source>
</evidence>
<accession>A0AAV8YB08</accession>
<evidence type="ECO:0000313" key="14">
    <source>
        <dbReference type="Proteomes" id="UP001162162"/>
    </source>
</evidence>
<dbReference type="FunFam" id="3.40.1190.20:FF:000006">
    <property type="entry name" value="Adenosine kinase 2"/>
    <property type="match status" value="1"/>
</dbReference>
<dbReference type="CDD" id="cd01168">
    <property type="entry name" value="adenosine_kinase"/>
    <property type="match status" value="1"/>
</dbReference>
<reference evidence="13" key="1">
    <citation type="journal article" date="2023" name="Insect Mol. Biol.">
        <title>Genome sequencing provides insights into the evolution of gene families encoding plant cell wall-degrading enzymes in longhorned beetles.</title>
        <authorList>
            <person name="Shin N.R."/>
            <person name="Okamura Y."/>
            <person name="Kirsch R."/>
            <person name="Pauchet Y."/>
        </authorList>
    </citation>
    <scope>NUCLEOTIDE SEQUENCE</scope>
    <source>
        <strain evidence="13">AMC_N1</strain>
    </source>
</reference>
<keyword evidence="14" id="KW-1185">Reference proteome</keyword>
<dbReference type="GO" id="GO:0006169">
    <property type="term" value="P:adenosine salvage"/>
    <property type="evidence" value="ECO:0007669"/>
    <property type="project" value="UniProtKB-ARBA"/>
</dbReference>
<dbReference type="PANTHER" id="PTHR45769">
    <property type="entry name" value="ADENOSINE KINASE"/>
    <property type="match status" value="1"/>
</dbReference>
<keyword evidence="4 11" id="KW-0808">Transferase</keyword>